<gene>
    <name evidence="3" type="ORF">CDL15_Pgr010894</name>
</gene>
<proteinExistence type="predicted"/>
<evidence type="ECO:0000313" key="4">
    <source>
        <dbReference type="Proteomes" id="UP000197138"/>
    </source>
</evidence>
<dbReference type="AlphaFoldDB" id="A0A218XMQ1"/>
<feature type="domain" description="Myb/SANT-like" evidence="2">
    <location>
        <begin position="315"/>
        <end position="409"/>
    </location>
</feature>
<reference evidence="4" key="1">
    <citation type="journal article" date="2017" name="Plant J.">
        <title>The pomegranate (Punica granatum L.) genome and the genomics of punicalagin biosynthesis.</title>
        <authorList>
            <person name="Qin G."/>
            <person name="Xu C."/>
            <person name="Ming R."/>
            <person name="Tang H."/>
            <person name="Guyot R."/>
            <person name="Kramer E.M."/>
            <person name="Hu Y."/>
            <person name="Yi X."/>
            <person name="Qi Y."/>
            <person name="Xu X."/>
            <person name="Gao Z."/>
            <person name="Pan H."/>
            <person name="Jian J."/>
            <person name="Tian Y."/>
            <person name="Yue Z."/>
            <person name="Xu Y."/>
        </authorList>
    </citation>
    <scope>NUCLEOTIDE SEQUENCE [LARGE SCALE GENOMIC DNA]</scope>
    <source>
        <strain evidence="4">cv. Dabenzi</strain>
    </source>
</reference>
<evidence type="ECO:0000313" key="3">
    <source>
        <dbReference type="EMBL" id="OWM86070.1"/>
    </source>
</evidence>
<comment type="caution">
    <text evidence="3">The sequence shown here is derived from an EMBL/GenBank/DDBJ whole genome shotgun (WGS) entry which is preliminary data.</text>
</comment>
<name>A0A218XMQ1_PUNGR</name>
<feature type="compositionally biased region" description="Polar residues" evidence="1">
    <location>
        <begin position="43"/>
        <end position="56"/>
    </location>
</feature>
<dbReference type="Pfam" id="PF12776">
    <property type="entry name" value="Myb_DNA-bind_3"/>
    <property type="match status" value="2"/>
</dbReference>
<feature type="region of interest" description="Disordered" evidence="1">
    <location>
        <begin position="452"/>
        <end position="523"/>
    </location>
</feature>
<dbReference type="InterPro" id="IPR024752">
    <property type="entry name" value="Myb/SANT-like_dom"/>
</dbReference>
<feature type="domain" description="Myb/SANT-like" evidence="2">
    <location>
        <begin position="118"/>
        <end position="212"/>
    </location>
</feature>
<evidence type="ECO:0000256" key="1">
    <source>
        <dbReference type="SAM" id="MobiDB-lite"/>
    </source>
</evidence>
<feature type="region of interest" description="Disordered" evidence="1">
    <location>
        <begin position="36"/>
        <end position="64"/>
    </location>
</feature>
<organism evidence="3 4">
    <name type="scientific">Punica granatum</name>
    <name type="common">Pomegranate</name>
    <dbReference type="NCBI Taxonomy" id="22663"/>
    <lineage>
        <taxon>Eukaryota</taxon>
        <taxon>Viridiplantae</taxon>
        <taxon>Streptophyta</taxon>
        <taxon>Embryophyta</taxon>
        <taxon>Tracheophyta</taxon>
        <taxon>Spermatophyta</taxon>
        <taxon>Magnoliopsida</taxon>
        <taxon>eudicotyledons</taxon>
        <taxon>Gunneridae</taxon>
        <taxon>Pentapetalae</taxon>
        <taxon>rosids</taxon>
        <taxon>malvids</taxon>
        <taxon>Myrtales</taxon>
        <taxon>Lythraceae</taxon>
        <taxon>Punica</taxon>
    </lineage>
</organism>
<dbReference type="Proteomes" id="UP000197138">
    <property type="component" value="Unassembled WGS sequence"/>
</dbReference>
<accession>A0A218XMQ1</accession>
<dbReference type="EMBL" id="MTKT01001090">
    <property type="protein sequence ID" value="OWM86070.1"/>
    <property type="molecule type" value="Genomic_DNA"/>
</dbReference>
<protein>
    <recommendedName>
        <fullName evidence="2">Myb/SANT-like domain-containing protein</fullName>
    </recommendedName>
</protein>
<dbReference type="PANTHER" id="PTHR46929">
    <property type="entry name" value="EXPRESSED PROTEIN"/>
    <property type="match status" value="1"/>
</dbReference>
<evidence type="ECO:0000259" key="2">
    <source>
        <dbReference type="Pfam" id="PF12776"/>
    </source>
</evidence>
<feature type="compositionally biased region" description="Basic and acidic residues" evidence="1">
    <location>
        <begin position="491"/>
        <end position="505"/>
    </location>
</feature>
<sequence>MRITMSKTETAITPSRVRVLTRPRFVFGSAPKSKVASTLPRKTLSTRSPAAQSIPSDSREEEQRAMGFRNTLSLEIQYVHFVNGKDETFRKILPNRVSVDESMGLEARTANDRLRTVWTPEMDRYFINLMLEQVSRGNRIDDNLFSKRAWKHMLMLFNAKFKSNYEKDVLKNRHKSLRNLYRGIRNLLDQTGFYWDETRQMVTAENNVWDEYIKAHPDARSYRIKSIPYYRDLCLIYGNSSCKQKANVESESEMSSHSLDAEIVAPINPDGITDGSMDSLNDIAIDEDFSISLPDGVSGAPLNVRTSTSSRTRTYWEPPMDRYFIDLMMDQMRRCNQVDGIFVKQAWSEMIDSFNAKFGFGYEVDVLKNRYKTLRRQYNVIRNLLELDGFSWDDSRQMVIADDYVWQDYIKAHTDARQFMTRPVPYYKDLCMICRDLSADDRELLLARSVDEPRAEDQQASKECPSSSPSNPGEEQRDSSEVPLKTSSRKHSLDQDDQERQEKRFNGTPISVTPLLDVRKEDEGQNSIPVEAVVEAVQALPDMDDELILDACDFLEDDNKAKTFMALGVKLRKKWLIRKLRPDL</sequence>
<dbReference type="PANTHER" id="PTHR46929:SF33">
    <property type="entry name" value="L10-INTERACTING MYB DOMAIN-CONTAINING PROTEIN-LIKE ISOFORM X1"/>
    <property type="match status" value="1"/>
</dbReference>
<feature type="compositionally biased region" description="Polar residues" evidence="1">
    <location>
        <begin position="464"/>
        <end position="473"/>
    </location>
</feature>